<dbReference type="PROSITE" id="PS50026">
    <property type="entry name" value="EGF_3"/>
    <property type="match status" value="12"/>
</dbReference>
<feature type="compositionally biased region" description="Polar residues" evidence="6">
    <location>
        <begin position="1548"/>
        <end position="1565"/>
    </location>
</feature>
<sequence length="7868" mass="826775">MVPSRTTGWLGPTLALCLLITGTETISKNFVNSSMPEMRPTFVVNFDMATVICQHSEDSTDLHLHEISVLCDGKNDCYQNPAMHDESFPYCERKCNSTCNDRGACLYDGEKPQCYCNSGFSGPTCEIVDKNECHDKPCHWLAHCQNTVGSYECACFPGFHGDGYQCADIDECSMSSYKCPENSVCVNLPGTYFCNCTEGFAPKGLPLEKCADINECEMNLHNCEPSQMCQNTVGGFKCVDRCSEGYEYVNGECVDIDECRQENVCDRRAECINTPGGYECKCDSGLAGDGKHCSPITDCSQQEDICDRHAFCIKSLKLCICQTGYVGDGITCNDVNECNSIANPCENQEGDRCVNIKGGYICCDNDVDDERCIRDKGAFCAGGCGLHAVCFNQTCQCMEGFIGNPHTRCIDVNECESNDMCAGVGQWCVNKMGGHICCSSDSEEPECQGVHVFKTQDGEVLLQYNESLGDVVVQHAGSYSHNTSGGTFITRQGLLKGEGLFPSVNVNRKNELMCTSYCPGQSECIDGICRCVKGFGGNPLFGCEDIDECVTNNPCSADPDTWCVNTIGGYHCCTPESTDTDCIGLEIAAGPDGGLRLTGGNRESFLASSLNESFSGETVSQSVHEVRNFSAGEILIVKNKVKSAVYEVKPKEGEVGLEIIGESKAATEKHPIPPAKTFPIELTTVATLLTVTLPGVISTLGGASTFTTSIPITEIPIHQGLPDEPVKSGNGSGVLELDARGIDLIGDQFRRTSVLPTFTSHESSGEEPKDSHGYLHRSTTLNKQHVSVTSQGAGESTDRPNIEQLGRSEAPKDEDFVVHNTTFSAITDAVNEVEISGEQNWKTIGEKKPGSSSVEVDSGKTSDSTHSISAATSESITKQSSAGVPSDEAGRATKSSKVPSITVSPLTPSGTQISGSGETIPTTTNPVDSGENEVGLEISFVPTGKPKTEKESGKPKKISVDEEGSGDDNVGSVVSNGGNVVITVSTATKSPDKVETATRFLEKGEVVSNEKGSFGSFTAKGEGLTAGSPKAPHTGTEITEEPIDGDDVGLEIIHNGARATPTPQVEVGLEIGPVHKSTATPDSPNIITDNEPGDSQETVDLNRPIKKTTKVPITTHTEVTEGAGEKVTTESSFEDTSGSSTTESASQETTEASGDAFSTSSEPSSSTEQPDLVLSMGTPQGGHPSSSTSNGEESTTGQPSLVLSTGTTAETSKSLSTASQATTSTVIGSTEETTSSVSTPTSAPKDGVSTATATGATSNPSVPEVDVDETEGSGIGKEDSKPEKEKTTKLLSSSEEGTSTTPKAELPATVTNIGDGSGDEVVVRGGISSTTTPAATLPTSAVTSAETTGETVATSSDAATVSPLPSTGHSDSPGQKLHSSPLPKVTKSPETSDKDIIKPNAESQRSPRPEVTKTPTTVPSPTSEGGAEENATTSAPVSTAPSTHSSSSSTSNIPKDLGTPSSTETSPTTALQQTESKSSGGTSTTTTSGPSSFASSTLKETKSSTESPSISPNPTTTPPESVSAGVGTGATTEGAAETVTAKADDINAVQSTTTAPQTEVTSGTPLTLAKTSDSSTTPSFTSETGLVSTSPTAKEATTSTARNEDLTGSSPPSTSPASEESSPTKFIESKSNSASPLESSAASTTPGIGTRAGSTVFSSIKTSTTTSIDVQGDLGTTDSSGVTTTSTSDFEKTGSTRPGTDTPTPDIRNQTQSEFTTSSIPIEADTSSAAPASTLSVSLSTNGLASESQKERNNLPTTTQEVDRTSTTAIEHTDETTESGTRQNLGSSTTSVLPSSTSAPEARSTSSSSSEQSLNLTSEGIRPPLRTSPTRKLLKTTTEHPTAAASVIPELIEEIENQEGQERKHTTPQAEIPMTQSSSTVRYDSTPDDTISDARLSTPKQNRAPVTQGIDETEEATTEVSTTKDTFILTTQTTPPVAEMAKPQNALVEINVAAMHTVREELALAVVIQDVDECAVGLHKCDHSARCHNYVGGYACFCPMGYRKSEHGKCVDINECIESNGACCSVNATCINKQGSYGCVCKEGFFGDGYKCMPVEKRGCTEAEWSVANCGKNHMCMVDAKGNKDCDMCKMGFEVKDGECVDINECTEPTLNMCDRNAVCNNLMGTYACQCKKGFRGDGYMCEDEDECLMMPCHPQAECKNTPGSYECRCPDGFEGDGVKSCMNPLEQSCMEMEKFCGRTNHTACLSVRVFDGSLTSICECEPNYRYNEATKQCEDIDECAENRHNCDPASSVCVNEDGGFRCECSEGYEGTGGVCVDVNECERGIAGCHSMAMCINQPGSCGCKCIQGFTGDGTHCNAMGREVDNACTPEWQRLCKLENKTCHIDEEEVPQCGSCIEGHQPINGTCQPVHNGGNCADPSKNTCDVNAECIDVHPGRHFCTCKIGYIGDGMRCDGPNCHLDSRLCHNDAECLADGKCKCRSGFEGDGIENCTRTNIATSHPTVSATTETTTSTISSPTTTNGTKGSIVPIDEKEVVELIPGETKQRQTTTSEHSKTTIQHGKGGSDSKVTTEFQRSTNKQILPVTTTSQVHHSASTTTTESITESTQIRSNTTQTDVIETGTTGIDEMSITATPITTSDNLSDGATKPTQSVSTNQPQDSTHITYESTEVPRSTPYVFEVTNSLVILQPSTSRPDEEKTGIFSSLQPFESSLTTEDVDVDISKVFQRMSAGTTSSPPETSTLATLESSSLDTANMTPESLKTSTESGFTVGLKANATKIREDETSSSPLSVVTSQSLSFSTLNSLSTTNVTPSTTNISSETSHSDALSTVSTKFPTASLTPSTSDLVTVVDGDDVLSSTESDNEPPVHISETTVSAEDQTPNISSEILIKKTTSATKMVGETVKGTPATSSGSHPSTVEFSTTTSSVEESSIKSTGAATVESPNATKLSSSGETTIATPEGSTQEVADNRSSPDTSSEELSQTGYTERGVNKEITDAFFLYTGTAQTTGSTTQESSGFSENSSGEIAETTSAAESSSRSTTVSFEQTKTSIDTTSQSLQSTASKFLPTTSPKEYATSDVTTTASGELTEDVETTLSFEDATGTTDSSETGRTEGISETATLFEGSGITDKPSLEKSTAEGTILTEEASHNTETTTSQRKSTDTTSTRNSDKGTSAFETQSPEETTLSDLGTSTSLHEETVTSATPIESTIETASRIADELAASTTAATVASESSNTSFVTSASSSVTTEKSGTITVTLDSSGFSEPSTKSLENPNRTQWTSSSGITDATHSLSRSPSRITVKPMSIETTRSTDEPTFTVTRDTDISGFAQTTEGTASTTISSTSQSTLTVFGTVTASSSQDKSRLSTESTTENLLESLSSTESSLYANSTEAPNTTSTPTEILHFSSTIGSTSILSEHSHVPSGSREATEVTNPKDTDATTVENTNTSPVSFYTATVLLSDRTTAPLEEAVTGIDTTVTSITFTKTTGTISDASSETSGFLNTDGVKTTSTPESTTRVPSENDRPKESFTSGSFVSITTPSSTLETLDSSPSSPENATLPQEQTTVLSSETTRDLTADVKGSSDIQSTGVTEPIFTTTEDTKVSSGKEEIVTSTLRKSTVTLTPSESSPGTGITEKPDTSKLPALVTSVGDMSMGTDVASSSSGEATTLPPTLSKGPGTLEPSESSSETSVTKKPHSSKLPELITGAPSVSDISVGTDFASSSFEEATTLSHTLSKSPATLEPSESSSETSVTKKPHSSKLPELITGAPSVSDISVGTGVVSDFSKGTTTVPKLVATSSSVHSERSSSDSWEDFGSSRSTSSKLSWISDPTSEMSRESTLVPTTTTFEGSGIELVDEILSTAGQHPPSETTVDSLLPHETHSRTEGITIDKSTQVSKSSASTELAITSSIASTTIEEKRTSTEKTASRSTPEIITGTISESPTPSSFGITDNETFKLIPSEAFTIGNMLGSTVTTSSKLNTLTSNRHVTTDKNITITITSNGVTSDIKVATASTAQAATTLPSQSTKPADEPQRSTSQTTEGELSTTETNTAVSLARLPSSASSSSTTEIPSKSSSVEGVSSTSAGTVEAFSTTTVSGTSHIASTSSEAITTSASEKFGSTSTISNILFSSTHGEETVSSTTFSTARSTTNLTHAPLDSTEAQTFTSTTPILEESSTISSLPKVFERERTSQNPETFPRVSQVTHGFPTNFITIDNDLEKTTPSTTAQSVVLEFLTPDDKNDLKINVPSSAGTREPKLTSSQSPTPQQEESSSTPTEDEKSPTTSIDVNEATTLSPLPDVKKESTTPKISTKPKDADSSGTTDRNPIMSQITTVPLDKSTLKEISTSFSVSPLIASSSTSRSSTELTSEPGISAQTTDLLSSPSINRTSNTTTEAGESHSERVTTPGQETSPNESTEATAPSTASRSFVTTSRDATNATPPTTLTVTVEIELHNQSTSKADVTLEEKTTTSHNINLPDNPEKTIEKTESSPMTTQPTKIKTDVSTQPNQTKANDVTKDDFGMVTESFVPTRTSSSSATTLSEIELLPKPDELVLIDGQIKVRHPNKQTKLPVLSTTSINEPNVGETSPTTEPVPSSFTVLSTGEHPASSQTSVQTTLKNEMSTEQTITTNSISENSTGSTFNIGTTTQKALREVTATELKTETTETAPVPQDLATVDFESLSQSTKLTTHTPTNEPDKGILNAETKAKSTVRPQKEHLSTSEPDEDRISDLSTTERTKTSTSLPEEEKTSSTSTEPLREISGDIVARAPTSAKSNSTTSPKSSNVVPESLTTRPDEIKTTAKPGGEEPPVTIQEEAKTTQEPGEIDSHISTVTASEENHSTTSGDLKPLVTEPGGEETTSNTGVPGTSQSSLMGARREEITPKSSGPSGPENFVTEPEEEQTTSAPSQPESQEPSTRALIPEGEDTTPMSGGPESSATGRNEEQTTQSGDTGDLQSSPTGGQTTPGTAHPGSREPSAEDLGTGREGTTPNTAREEETTPNPDGTEPPGTESGEEQTTPNSGITRGEQLSVTGPGGKQTTLENGQPGAREPSTEVNGPEGKDTTPRSGGTEPSGTGKGSKHNTPTVTGRGSQEVSATEPGVEQTTPKSAESESAKSSPTTMAETTSKSGQPESREPSTVRPIPEGKDTTPKSGGTEPPGTGSGEQTTPKSASGETSTEGPIPEGKDTTPKSGEGKDTTPKSGGTEPPGTGSGEQTTPKSASGETSTVRPIPEGKDTTPKSGGTEPPGTGSGEEQTTPKSASGETSTEGPIPEGKDTTPKSGGTEPPGTGSGEQTTPKSASGETSTEGPIPEGKDTTPKSGGTEPPGTGSGEQTTPKSASGETSTVRPIPEGKDTTPKSGEGKDTTPKSGGTEPPGTGSGEQTTPKSASGETSTEDPFQKGKILRQSLVVQNLLVQDRENRPHRSLQVEKLPLKDPFQREDTTPKRERYYAKVWWYRTSWHRIGEEQTTPKSASGETSTEGPIPEGKDTTPKSGGTEPPGTGSGEQTTPKSASGETSTEGPIPEGKDTTPKSGGTEPPGTGSGEEQTTPKSASGETSTEGPIPEGKDTTPKSGGTEPPGTGSGEEQTTPKSASGETSTVRPIPEGKDTTPKSGGTEPPGTGSGEEQTTPKSASGETSTEGPIPEGKDTTPKSGGTQSPSTGSGEEQTTPKSASGETSTVRPIPEGKDTTPKSGGTEPPGTGSGEQTTPKSASGETSTVRPIPEGKDTTPKSGGKDTTKVWWYKPPGTGREKNTPKSASGETSTVGPIPEGKDTTPKSGGTEPPGTGSGEEQTTPKSASGETSTVRPIPEGKDTTPKSGGTEPPGTGSGEEQTTPKSASGETSTVRPIPEGKDTTPKSGGPETSVTGPAEEQTTPKSGDTENLQSSPTGGQTTAGTVHLESREPSIEDLGPRREGTTPKNAKKEEITPKSGGAEPSVTGPGIKQTTPKSTLTEESESSPTAIVGTTSKSGHPDSQESSTRTPIPEGEETTPKSGGPETSVTRPSEEQTTLKSGDAGDLQSSPTGEQTTPRTVRPGSREPSAEGLGPGGEETTRSTKGEEKTTPKSGGGKPSVAVPGEEITPHPGPPENRKPSTEEPSPEGKDTIPPSSGTEPLMTVSTEQTTPESGGPGGKEHSVTGSARKQITPEPDQPESREPSSEGPGTRGKGSTSKSGSPEPSVTGPGEEPTTPKAGGPGGKQLSVTEPGRKQTTPEPGQPESREHPSEGPGTRRGETTPKRLGEGKTTSKPAGTDHSTTWQGREQVTPEPDQPAGREPSTEGPGSEVEKTTPKSNGVEPFVTGKGSKDNIPMVTGPGGQEVSVTGPGMEQTTLSAETESMEPSSIVEEQTTPKPGHLESREPSTGARVPTVEETTAKFGKEEPTTLNSDGPQPSVTVTKNQQTTLKPKNQKSSTEEPGAGEKQITTKSGGPGGPKLSPTESGGEKTTPETRSPETRKPFTEGLRREEETTPKSGKQARSETVPRGDQTTPNSDQSENRRSSTETLGPRGKQTKPKSAGPEASVTAPGQELTTPRTEEIGAQKTPVTEQRGEQTTPSPDQSNGQNTLTRSGLTKTSIPPNSRLESTVIIESSTHFETSPVTQNSPATNPLVIVDGEMNPELINSDGQRPSSRSPSNEESEISTTPASKLPATQHLLSTSATKAGLDTTTPRQPTLISSSPNDLDMKAEVTPSEKETQNSFSPPSLPTFSPREAIRTSGTVPSGSQQQLFSTQPISNTGSTKKFDRTDILERQSDTTAFTFVTNPIEISKTTLNSISSEGPSFSVHTTTESSTAIFPTELHPSSSDSPINKAIPVQKFNTTTISDSSESTRTPSSKFFTKSLGKFNNTSIPPKHSEGSTSLPTTIVLPNNHTNISRSTQTQGPDMTSSPQQNLATSTIERTDVTEEANISSEFSTISLSTTTEAASSQSSSTGSIKLTSHQQFFTGSQTTTRMHLVKVDGSMNPGLKTPVGTDTSEFPATKTDTSISFTEPSATLSTIIPSGIQTSTLNPTVGFSTPHSQTPSDVSVTKPDNSNSENQKIQAPPKTRNDGEQPNVSHSKVPVDASTFTSSTITSLPTLSWEHTSPTSEFMSSPASLFIPDREPIPSKVSPQPPSHTLFSSPSTAFPPSSLPTTLHPAEFELTTAPPTAHSSPPQPSSFTDAPTNTHITSSVDQGINPPDVTENGLKATTEDDLSVVVESFESTTGSPNDLPQQKQGRCSASDRTMCHELAICEIATGACRCKDGFTGDGYNNCTKFSRPDCITESTLCHPNAICDQHTRQCSCRTGYIGDGYVCNPDPQDCIIRKDLCSPEAICAGRRCKCVDGFTGDGIKCVSLYQRSVNCSECDVNAYCSDGMCRCKTGYFGNGLCCVPDPRDCVHFPGVCNPDATCDRDERQCKCNAGFLGDGISCFPVRSCRSDPNVCHENGICLPSGQCICKHGYRGNGYECNKITLLLRHEVSPVTNPCADKCDEDTELCIDGQCICKHGFERQTSEKCEDVNECFFTPCHHMATCTNTPGSFICTCPDGYAGDGKTCIQHLKIGELGVFCEPDGMTLVLGNETTAFEGRIFVRGQAENPHCAKTFSSLQHASKPYMFKVPFEHCNVRLEDHDTFATTVIVQKHPMFITTAADAYDLRCTYPVGVREVESHVNVSELTTSSTLTDNAHGPSCKLTVTNEADENIAAAVVGQALRLRLEVSPNETYSILPRNCFAINIETGERYSLTDKAGCAIDDQLFPEWTRVRPSMTEAVFRTFKWPDSSMIRFQCDCSACVGQCPEMNCGRRRDAAMRKFRFRRVRHIKNGTQIDERLTESDYDEDEEEKELLRKIIDPKRLAFSSLVKVREDDEEARAQEQVDHWRNGISAQQDVIREPRDDAFVCVRTVLVLGMSVMTCLCLGVLIYSCIRRRRCKLATSVQGSIAF</sequence>
<feature type="region of interest" description="Disordered" evidence="6">
    <location>
        <begin position="4311"/>
        <end position="4400"/>
    </location>
</feature>
<feature type="compositionally biased region" description="Basic and acidic residues" evidence="6">
    <location>
        <begin position="4439"/>
        <end position="4448"/>
    </location>
</feature>
<feature type="compositionally biased region" description="Polar residues" evidence="6">
    <location>
        <begin position="5468"/>
        <end position="5477"/>
    </location>
</feature>
<feature type="region of interest" description="Disordered" evidence="6">
    <location>
        <begin position="2462"/>
        <end position="2486"/>
    </location>
</feature>
<feature type="region of interest" description="Disordered" evidence="6">
    <location>
        <begin position="2815"/>
        <end position="2842"/>
    </location>
</feature>
<feature type="compositionally biased region" description="Low complexity" evidence="6">
    <location>
        <begin position="1328"/>
        <end position="1345"/>
    </location>
</feature>
<keyword evidence="4 5" id="KW-1015">Disulfide bond</keyword>
<feature type="compositionally biased region" description="Low complexity" evidence="6">
    <location>
        <begin position="7015"/>
        <end position="7029"/>
    </location>
</feature>
<comment type="caution">
    <text evidence="5">Lacks conserved residue(s) required for the propagation of feature annotation.</text>
</comment>
<feature type="compositionally biased region" description="Polar residues" evidence="6">
    <location>
        <begin position="777"/>
        <end position="794"/>
    </location>
</feature>
<feature type="compositionally biased region" description="Polar residues" evidence="6">
    <location>
        <begin position="3571"/>
        <end position="3591"/>
    </location>
</feature>
<feature type="disulfide bond" evidence="5">
    <location>
        <begin position="116"/>
        <end position="125"/>
    </location>
</feature>
<feature type="compositionally biased region" description="Polar residues" evidence="6">
    <location>
        <begin position="3488"/>
        <end position="3530"/>
    </location>
</feature>
<feature type="compositionally biased region" description="Polar residues" evidence="6">
    <location>
        <begin position="3006"/>
        <end position="3045"/>
    </location>
</feature>
<feature type="compositionally biased region" description="Low complexity" evidence="6">
    <location>
        <begin position="1571"/>
        <end position="1584"/>
    </location>
</feature>
<feature type="compositionally biased region" description="Polar residues" evidence="6">
    <location>
        <begin position="5588"/>
        <end position="5597"/>
    </location>
</feature>
<feature type="compositionally biased region" description="Low complexity" evidence="6">
    <location>
        <begin position="5488"/>
        <end position="5507"/>
    </location>
</feature>
<dbReference type="PROSITE" id="PS01187">
    <property type="entry name" value="EGF_CA"/>
    <property type="match status" value="7"/>
</dbReference>
<evidence type="ECO:0000313" key="12">
    <source>
        <dbReference type="Proteomes" id="UP001303046"/>
    </source>
</evidence>
<feature type="compositionally biased region" description="Low complexity" evidence="6">
    <location>
        <begin position="3326"/>
        <end position="3345"/>
    </location>
</feature>
<organism evidence="11 12">
    <name type="scientific">Necator americanus</name>
    <name type="common">Human hookworm</name>
    <dbReference type="NCBI Taxonomy" id="51031"/>
    <lineage>
        <taxon>Eukaryota</taxon>
        <taxon>Metazoa</taxon>
        <taxon>Ecdysozoa</taxon>
        <taxon>Nematoda</taxon>
        <taxon>Chromadorea</taxon>
        <taxon>Rhabditida</taxon>
        <taxon>Rhabditina</taxon>
        <taxon>Rhabditomorpha</taxon>
        <taxon>Strongyloidea</taxon>
        <taxon>Ancylostomatidae</taxon>
        <taxon>Bunostominae</taxon>
        <taxon>Necator</taxon>
    </lineage>
</organism>
<dbReference type="EMBL" id="JAVFWL010000003">
    <property type="protein sequence ID" value="KAK6744763.1"/>
    <property type="molecule type" value="Genomic_DNA"/>
</dbReference>
<keyword evidence="7" id="KW-0472">Membrane</keyword>
<feature type="compositionally biased region" description="Low complexity" evidence="6">
    <location>
        <begin position="3977"/>
        <end position="3986"/>
    </location>
</feature>
<feature type="compositionally biased region" description="Polar residues" evidence="6">
    <location>
        <begin position="5256"/>
        <end position="5265"/>
    </location>
</feature>
<evidence type="ECO:0000256" key="2">
    <source>
        <dbReference type="ARBA" id="ARBA00022729"/>
    </source>
</evidence>
<feature type="domain" description="EGF-like" evidence="9">
    <location>
        <begin position="2102"/>
        <end position="2143"/>
    </location>
</feature>
<feature type="region of interest" description="Disordered" evidence="6">
    <location>
        <begin position="3690"/>
        <end position="3732"/>
    </location>
</feature>
<feature type="domain" description="ZP" evidence="10">
    <location>
        <begin position="7496"/>
        <end position="7735"/>
    </location>
</feature>
<feature type="compositionally biased region" description="Low complexity" evidence="6">
    <location>
        <begin position="4915"/>
        <end position="4927"/>
    </location>
</feature>
<dbReference type="InterPro" id="IPR056953">
    <property type="entry name" value="CUT_N"/>
</dbReference>
<feature type="compositionally biased region" description="Polar residues" evidence="6">
    <location>
        <begin position="6281"/>
        <end position="6304"/>
    </location>
</feature>
<dbReference type="Proteomes" id="UP001303046">
    <property type="component" value="Unassembled WGS sequence"/>
</dbReference>
<feature type="compositionally biased region" description="Polar residues" evidence="6">
    <location>
        <begin position="6921"/>
        <end position="6935"/>
    </location>
</feature>
<feature type="region of interest" description="Disordered" evidence="6">
    <location>
        <begin position="4200"/>
        <end position="4294"/>
    </location>
</feature>
<keyword evidence="12" id="KW-1185">Reference proteome</keyword>
<feature type="compositionally biased region" description="Low complexity" evidence="6">
    <location>
        <begin position="5197"/>
        <end position="5216"/>
    </location>
</feature>
<dbReference type="Pfam" id="PF07645">
    <property type="entry name" value="EGF_CA"/>
    <property type="match status" value="9"/>
</dbReference>
<keyword evidence="2 8" id="KW-0732">Signal</keyword>
<evidence type="ECO:0008006" key="13">
    <source>
        <dbReference type="Google" id="ProtNLM"/>
    </source>
</evidence>
<protein>
    <recommendedName>
        <fullName evidence="13">EGF-like domain protein</fullName>
    </recommendedName>
</protein>
<feature type="region of interest" description="Disordered" evidence="6">
    <location>
        <begin position="837"/>
        <end position="974"/>
    </location>
</feature>
<feature type="compositionally biased region" description="Polar residues" evidence="6">
    <location>
        <begin position="3131"/>
        <end position="3143"/>
    </location>
</feature>
<feature type="compositionally biased region" description="Basic and acidic residues" evidence="6">
    <location>
        <begin position="6044"/>
        <end position="6059"/>
    </location>
</feature>
<feature type="region of interest" description="Disordered" evidence="6">
    <location>
        <begin position="3977"/>
        <end position="4076"/>
    </location>
</feature>
<feature type="compositionally biased region" description="Polar residues" evidence="6">
    <location>
        <begin position="1874"/>
        <end position="1883"/>
    </location>
</feature>
<feature type="compositionally biased region" description="Low complexity" evidence="6">
    <location>
        <begin position="2965"/>
        <end position="3005"/>
    </location>
</feature>
<evidence type="ECO:0000259" key="10">
    <source>
        <dbReference type="PROSITE" id="PS51034"/>
    </source>
</evidence>
<evidence type="ECO:0000256" key="3">
    <source>
        <dbReference type="ARBA" id="ARBA00022737"/>
    </source>
</evidence>
<feature type="compositionally biased region" description="Low complexity" evidence="6">
    <location>
        <begin position="4961"/>
        <end position="4978"/>
    </location>
</feature>
<feature type="compositionally biased region" description="Low complexity" evidence="6">
    <location>
        <begin position="1459"/>
        <end position="1541"/>
    </location>
</feature>
<feature type="compositionally biased region" description="Basic and acidic residues" evidence="6">
    <location>
        <begin position="1276"/>
        <end position="1288"/>
    </location>
</feature>
<feature type="compositionally biased region" description="Polar residues" evidence="6">
    <location>
        <begin position="6198"/>
        <end position="6216"/>
    </location>
</feature>
<gene>
    <name evidence="11" type="primary">Necator_chrIII.g12233</name>
    <name evidence="11" type="ORF">RB195_011467</name>
</gene>
<feature type="disulfide bond" evidence="5">
    <location>
        <begin position="95"/>
        <end position="105"/>
    </location>
</feature>
<evidence type="ECO:0000256" key="1">
    <source>
        <dbReference type="ARBA" id="ARBA00022536"/>
    </source>
</evidence>
<dbReference type="InterPro" id="IPR000742">
    <property type="entry name" value="EGF"/>
</dbReference>
<feature type="region of interest" description="Disordered" evidence="6">
    <location>
        <begin position="2500"/>
        <end position="2533"/>
    </location>
</feature>
<feature type="compositionally biased region" description="Polar residues" evidence="6">
    <location>
        <begin position="6062"/>
        <end position="6081"/>
    </location>
</feature>
<feature type="compositionally biased region" description="Basic and acidic residues" evidence="6">
    <location>
        <begin position="5308"/>
        <end position="5324"/>
    </location>
</feature>
<feature type="region of interest" description="Disordered" evidence="6">
    <location>
        <begin position="2965"/>
        <end position="3162"/>
    </location>
</feature>
<feature type="compositionally biased region" description="Polar residues" evidence="6">
    <location>
        <begin position="1695"/>
        <end position="1747"/>
    </location>
</feature>
<feature type="compositionally biased region" description="Low complexity" evidence="6">
    <location>
        <begin position="5276"/>
        <end position="5294"/>
    </location>
</feature>
<feature type="compositionally biased region" description="Low complexity" evidence="6">
    <location>
        <begin position="2553"/>
        <end position="2566"/>
    </location>
</feature>
<feature type="domain" description="EGF-like" evidence="9">
    <location>
        <begin position="2372"/>
        <end position="2414"/>
    </location>
</feature>
<feature type="compositionally biased region" description="Low complexity" evidence="6">
    <location>
        <begin position="6122"/>
        <end position="6147"/>
    </location>
</feature>
<feature type="region of interest" description="Disordered" evidence="6">
    <location>
        <begin position="4537"/>
        <end position="4603"/>
    </location>
</feature>
<feature type="region of interest" description="Disordered" evidence="6">
    <location>
        <begin position="3756"/>
        <end position="3802"/>
    </location>
</feature>
<feature type="compositionally biased region" description="Low complexity" evidence="6">
    <location>
        <begin position="5325"/>
        <end position="5343"/>
    </location>
</feature>
<feature type="region of interest" description="Disordered" evidence="6">
    <location>
        <begin position="1074"/>
        <end position="1923"/>
    </location>
</feature>
<feature type="region of interest" description="Disordered" evidence="6">
    <location>
        <begin position="6798"/>
        <end position="6844"/>
    </location>
</feature>
<feature type="domain" description="EGF-like" evidence="9">
    <location>
        <begin position="2236"/>
        <end position="2277"/>
    </location>
</feature>
<dbReference type="SUPFAM" id="SSF57196">
    <property type="entry name" value="EGF/Laminin"/>
    <property type="match status" value="6"/>
</dbReference>
<feature type="compositionally biased region" description="Low complexity" evidence="6">
    <location>
        <begin position="5608"/>
        <end position="5621"/>
    </location>
</feature>
<feature type="compositionally biased region" description="Polar residues" evidence="6">
    <location>
        <begin position="4363"/>
        <end position="4394"/>
    </location>
</feature>
<feature type="region of interest" description="Disordered" evidence="6">
    <location>
        <begin position="4424"/>
        <end position="4474"/>
    </location>
</feature>
<feature type="compositionally biased region" description="Low complexity" evidence="6">
    <location>
        <begin position="4586"/>
        <end position="4600"/>
    </location>
</feature>
<feature type="compositionally biased region" description="Low complexity" evidence="6">
    <location>
        <begin position="1787"/>
        <end position="1813"/>
    </location>
</feature>
<feature type="compositionally biased region" description="Polar residues" evidence="6">
    <location>
        <begin position="2901"/>
        <end position="2945"/>
    </location>
</feature>
<feature type="region of interest" description="Disordered" evidence="6">
    <location>
        <begin position="3373"/>
        <end position="3406"/>
    </location>
</feature>
<feature type="compositionally biased region" description="Low complexity" evidence="6">
    <location>
        <begin position="4059"/>
        <end position="4076"/>
    </location>
</feature>
<feature type="compositionally biased region" description="Polar residues" evidence="6">
    <location>
        <begin position="1585"/>
        <end position="1601"/>
    </location>
</feature>
<feature type="compositionally biased region" description="Polar residues" evidence="6">
    <location>
        <begin position="1827"/>
        <end position="1840"/>
    </location>
</feature>
<feature type="compositionally biased region" description="Polar residues" evidence="6">
    <location>
        <begin position="5667"/>
        <end position="5676"/>
    </location>
</feature>
<evidence type="ECO:0000256" key="7">
    <source>
        <dbReference type="SAM" id="Phobius"/>
    </source>
</evidence>
<feature type="region of interest" description="Disordered" evidence="6">
    <location>
        <begin position="3316"/>
        <end position="3359"/>
    </location>
</feature>
<feature type="compositionally biased region" description="Low complexity" evidence="6">
    <location>
        <begin position="4728"/>
        <end position="4747"/>
    </location>
</feature>
<feature type="compositionally biased region" description="Polar residues" evidence="6">
    <location>
        <begin position="2506"/>
        <end position="2519"/>
    </location>
</feature>
<feature type="compositionally biased region" description="Low complexity" evidence="6">
    <location>
        <begin position="1158"/>
        <end position="1168"/>
    </location>
</feature>
<feature type="compositionally biased region" description="Basic and acidic residues" evidence="6">
    <location>
        <begin position="4686"/>
        <end position="4698"/>
    </location>
</feature>
<feature type="compositionally biased region" description="Low complexity" evidence="6">
    <location>
        <begin position="1412"/>
        <end position="1424"/>
    </location>
</feature>
<dbReference type="PANTHER" id="PTHR24050">
    <property type="entry name" value="PA14 DOMAIN-CONTAINING PROTEIN"/>
    <property type="match status" value="1"/>
</dbReference>
<feature type="compositionally biased region" description="Low complexity" evidence="6">
    <location>
        <begin position="1289"/>
        <end position="1301"/>
    </location>
</feature>
<accession>A0ABR1D2I9</accession>
<feature type="compositionally biased region" description="Low complexity" evidence="6">
    <location>
        <begin position="2876"/>
        <end position="2895"/>
    </location>
</feature>
<evidence type="ECO:0000256" key="6">
    <source>
        <dbReference type="SAM" id="MobiDB-lite"/>
    </source>
</evidence>
<proteinExistence type="predicted"/>
<feature type="compositionally biased region" description="Basic and acidic residues" evidence="6">
    <location>
        <begin position="5856"/>
        <end position="5884"/>
    </location>
</feature>
<feature type="compositionally biased region" description="Basic and acidic residues" evidence="6">
    <location>
        <begin position="6007"/>
        <end position="6019"/>
    </location>
</feature>
<evidence type="ECO:0000259" key="9">
    <source>
        <dbReference type="PROSITE" id="PS50026"/>
    </source>
</evidence>
<dbReference type="InterPro" id="IPR009030">
    <property type="entry name" value="Growth_fac_rcpt_cys_sf"/>
</dbReference>
<evidence type="ECO:0000256" key="8">
    <source>
        <dbReference type="SAM" id="SignalP"/>
    </source>
</evidence>
<feature type="chain" id="PRO_5047285327" description="EGF-like domain protein" evidence="8">
    <location>
        <begin position="26"/>
        <end position="7868"/>
    </location>
</feature>
<feature type="compositionally biased region" description="Polar residues" evidence="6">
    <location>
        <begin position="3453"/>
        <end position="3479"/>
    </location>
</feature>
<feature type="compositionally biased region" description="Polar residues" evidence="6">
    <location>
        <begin position="6495"/>
        <end position="6558"/>
    </location>
</feature>
<feature type="compositionally biased region" description="Basic and acidic residues" evidence="6">
    <location>
        <begin position="6634"/>
        <end position="6647"/>
    </location>
</feature>
<feature type="compositionally biased region" description="Low complexity" evidence="6">
    <location>
        <begin position="5237"/>
        <end position="5255"/>
    </location>
</feature>
<feature type="domain" description="EGF-like" evidence="9">
    <location>
        <begin position="2278"/>
        <end position="2318"/>
    </location>
</feature>
<feature type="compositionally biased region" description="Low complexity" evidence="6">
    <location>
        <begin position="5158"/>
        <end position="5176"/>
    </location>
</feature>
<dbReference type="SMART" id="SM00181">
    <property type="entry name" value="EGF"/>
    <property type="match status" value="28"/>
</dbReference>
<feature type="compositionally biased region" description="Polar residues" evidence="6">
    <location>
        <begin position="4887"/>
        <end position="4914"/>
    </location>
</feature>
<feature type="compositionally biased region" description="Low complexity" evidence="6">
    <location>
        <begin position="5648"/>
        <end position="5666"/>
    </location>
</feature>
<feature type="compositionally biased region" description="Polar residues" evidence="6">
    <location>
        <begin position="4278"/>
        <end position="4293"/>
    </location>
</feature>
<feature type="compositionally biased region" description="Polar residues" evidence="6">
    <location>
        <begin position="3618"/>
        <end position="3631"/>
    </location>
</feature>
<feature type="compositionally biased region" description="Polar residues" evidence="6">
    <location>
        <begin position="4979"/>
        <end position="5002"/>
    </location>
</feature>
<feature type="compositionally biased region" description="Low complexity" evidence="6">
    <location>
        <begin position="1654"/>
        <end position="1688"/>
    </location>
</feature>
<feature type="compositionally biased region" description="Polar residues" evidence="6">
    <location>
        <begin position="6958"/>
        <end position="6990"/>
    </location>
</feature>
<feature type="compositionally biased region" description="Polar residues" evidence="6">
    <location>
        <begin position="4120"/>
        <end position="4138"/>
    </location>
</feature>
<feature type="compositionally biased region" description="Basic and acidic residues" evidence="6">
    <location>
        <begin position="946"/>
        <end position="960"/>
    </location>
</feature>
<feature type="compositionally biased region" description="Low complexity" evidence="6">
    <location>
        <begin position="3641"/>
        <end position="3650"/>
    </location>
</feature>
<feature type="compositionally biased region" description="Polar residues" evidence="6">
    <location>
        <begin position="1754"/>
        <end position="1770"/>
    </location>
</feature>
<dbReference type="Pfam" id="PF12947">
    <property type="entry name" value="EGF_3"/>
    <property type="match status" value="2"/>
</dbReference>
<dbReference type="PROSITE" id="PS00010">
    <property type="entry name" value="ASX_HYDROXYL"/>
    <property type="match status" value="9"/>
</dbReference>
<feature type="compositionally biased region" description="Low complexity" evidence="6">
    <location>
        <begin position="5773"/>
        <end position="5792"/>
    </location>
</feature>
<feature type="compositionally biased region" description="Low complexity" evidence="6">
    <location>
        <begin position="5528"/>
        <end position="5547"/>
    </location>
</feature>
<feature type="compositionally biased region" description="Polar residues" evidence="6">
    <location>
        <begin position="3217"/>
        <end position="3258"/>
    </location>
</feature>
<feature type="compositionally biased region" description="Polar residues" evidence="6">
    <location>
        <begin position="4788"/>
        <end position="4804"/>
    </location>
</feature>
<feature type="compositionally biased region" description="Basic and acidic residues" evidence="6">
    <location>
        <begin position="5389"/>
        <end position="5408"/>
    </location>
</feature>
<feature type="compositionally biased region" description="Low complexity" evidence="6">
    <location>
        <begin position="5109"/>
        <end position="5127"/>
    </location>
</feature>
<keyword evidence="3" id="KW-0677">Repeat</keyword>
<dbReference type="PROSITE" id="PS00022">
    <property type="entry name" value="EGF_1"/>
    <property type="match status" value="1"/>
</dbReference>
<keyword evidence="7" id="KW-0812">Transmembrane</keyword>
<feature type="region of interest" description="Disordered" evidence="6">
    <location>
        <begin position="3217"/>
        <end position="3260"/>
    </location>
</feature>
<feature type="compositionally biased region" description="Polar residues" evidence="6">
    <location>
        <begin position="4817"/>
        <end position="4832"/>
    </location>
</feature>
<feature type="compositionally biased region" description="Low complexity" evidence="6">
    <location>
        <begin position="2762"/>
        <end position="2779"/>
    </location>
</feature>
<dbReference type="SMART" id="SM00179">
    <property type="entry name" value="EGF_CA"/>
    <property type="match status" value="15"/>
</dbReference>
<feature type="compositionally biased region" description="Low complexity" evidence="6">
    <location>
        <begin position="1609"/>
        <end position="1624"/>
    </location>
</feature>
<feature type="compositionally biased region" description="Low complexity" evidence="6">
    <location>
        <begin position="7092"/>
        <end position="7101"/>
    </location>
</feature>
<feature type="compositionally biased region" description="Polar residues" evidence="6">
    <location>
        <begin position="5079"/>
        <end position="5090"/>
    </location>
</feature>
<feature type="compositionally biased region" description="Polar residues" evidence="6">
    <location>
        <begin position="2714"/>
        <end position="2726"/>
    </location>
</feature>
<dbReference type="InterPro" id="IPR024731">
    <property type="entry name" value="NELL2-like_EGF"/>
</dbReference>
<feature type="compositionally biased region" description="Polar residues" evidence="6">
    <location>
        <begin position="1198"/>
        <end position="1210"/>
    </location>
</feature>
<dbReference type="InterPro" id="IPR001881">
    <property type="entry name" value="EGF-like_Ca-bd_dom"/>
</dbReference>
<name>A0ABR1D2I9_NECAM</name>
<keyword evidence="7" id="KW-1133">Transmembrane helix</keyword>
<feature type="domain" description="EGF-like" evidence="9">
    <location>
        <begin position="168"/>
        <end position="211"/>
    </location>
</feature>
<feature type="region of interest" description="Disordered" evidence="6">
    <location>
        <begin position="6958"/>
        <end position="7140"/>
    </location>
</feature>
<feature type="transmembrane region" description="Helical" evidence="7">
    <location>
        <begin position="7830"/>
        <end position="7851"/>
    </location>
</feature>
<feature type="compositionally biased region" description="Basic and acidic residues" evidence="6">
    <location>
        <begin position="6326"/>
        <end position="6335"/>
    </location>
</feature>
<feature type="domain" description="EGF-like" evidence="9">
    <location>
        <begin position="7361"/>
        <end position="7398"/>
    </location>
</feature>
<feature type="compositionally biased region" description="Polar residues" evidence="6">
    <location>
        <begin position="2830"/>
        <end position="2842"/>
    </location>
</feature>
<dbReference type="SMART" id="SM00241">
    <property type="entry name" value="ZP"/>
    <property type="match status" value="1"/>
</dbReference>
<evidence type="ECO:0000256" key="4">
    <source>
        <dbReference type="ARBA" id="ARBA00023157"/>
    </source>
</evidence>
<feature type="compositionally biased region" description="Polar residues" evidence="6">
    <location>
        <begin position="5040"/>
        <end position="5054"/>
    </location>
</feature>
<feature type="compositionally biased region" description="Low complexity" evidence="6">
    <location>
        <begin position="2698"/>
        <end position="2713"/>
    </location>
</feature>
<dbReference type="Pfam" id="PF25057">
    <property type="entry name" value="CUT_N"/>
    <property type="match status" value="1"/>
</dbReference>
<feature type="compositionally biased region" description="Polar residues" evidence="6">
    <location>
        <begin position="4537"/>
        <end position="4585"/>
    </location>
</feature>
<dbReference type="CDD" id="cd00054">
    <property type="entry name" value="EGF_CA"/>
    <property type="match status" value="13"/>
</dbReference>
<feature type="compositionally biased region" description="Low complexity" evidence="6">
    <location>
        <begin position="5568"/>
        <end position="5587"/>
    </location>
</feature>
<feature type="compositionally biased region" description="Polar residues" evidence="6">
    <location>
        <begin position="5712"/>
        <end position="5722"/>
    </location>
</feature>
<feature type="compositionally biased region" description="Polar residues" evidence="6">
    <location>
        <begin position="6667"/>
        <end position="6691"/>
    </location>
</feature>
<feature type="compositionally biased region" description="Basic and acidic residues" evidence="6">
    <location>
        <begin position="6394"/>
        <end position="6422"/>
    </location>
</feature>
<dbReference type="PROSITE" id="PS51034">
    <property type="entry name" value="ZP_2"/>
    <property type="match status" value="1"/>
</dbReference>
<feature type="region of interest" description="Disordered" evidence="6">
    <location>
        <begin position="1018"/>
        <end position="1043"/>
    </location>
</feature>
<feature type="domain" description="EGF-like" evidence="9">
    <location>
        <begin position="92"/>
        <end position="126"/>
    </location>
</feature>
<feature type="domain" description="EGF-like" evidence="9">
    <location>
        <begin position="1970"/>
        <end position="2011"/>
    </location>
</feature>
<feature type="region of interest" description="Disordered" evidence="6">
    <location>
        <begin position="2863"/>
        <end position="2949"/>
    </location>
</feature>
<feature type="compositionally biased region" description="Polar residues" evidence="6">
    <location>
        <begin position="3780"/>
        <end position="3802"/>
    </location>
</feature>
<feature type="compositionally biased region" description="Basic and acidic residues" evidence="6">
    <location>
        <begin position="763"/>
        <end position="773"/>
    </location>
</feature>
<feature type="compositionally biased region" description="Polar residues" evidence="6">
    <location>
        <begin position="4246"/>
        <end position="4255"/>
    </location>
</feature>
<feature type="compositionally biased region" description="Polar residues" evidence="6">
    <location>
        <begin position="3053"/>
        <end position="3079"/>
    </location>
</feature>
<dbReference type="SUPFAM" id="SSF57184">
    <property type="entry name" value="Growth factor receptor domain"/>
    <property type="match status" value="2"/>
</dbReference>
<feature type="domain" description="EGF-like" evidence="9">
    <location>
        <begin position="255"/>
        <end position="294"/>
    </location>
</feature>
<feature type="compositionally biased region" description="Low complexity" evidence="6">
    <location>
        <begin position="4014"/>
        <end position="4048"/>
    </location>
</feature>
<feature type="compositionally biased region" description="Polar residues" evidence="6">
    <location>
        <begin position="6605"/>
        <end position="6632"/>
    </location>
</feature>
<feature type="region of interest" description="Disordered" evidence="6">
    <location>
        <begin position="4644"/>
        <end position="6692"/>
    </location>
</feature>
<evidence type="ECO:0000313" key="11">
    <source>
        <dbReference type="EMBL" id="KAK6744763.1"/>
    </source>
</evidence>
<dbReference type="Gene3D" id="2.90.20.10">
    <property type="entry name" value="Plasmodium vivax P25 domain"/>
    <property type="match status" value="1"/>
</dbReference>
<feature type="compositionally biased region" description="Polar residues" evidence="6">
    <location>
        <begin position="5424"/>
        <end position="5438"/>
    </location>
</feature>
<feature type="compositionally biased region" description="Low complexity" evidence="6">
    <location>
        <begin position="6650"/>
        <end position="6661"/>
    </location>
</feature>
<comment type="caution">
    <text evidence="11">The sequence shown here is derived from an EMBL/GenBank/DDBJ whole genome shotgun (WGS) entry which is preliminary data.</text>
</comment>
<dbReference type="PANTHER" id="PTHR24050:SF28">
    <property type="entry name" value="UROMODULIN-LIKE"/>
    <property type="match status" value="1"/>
</dbReference>
<feature type="compositionally biased region" description="Polar residues" evidence="6">
    <location>
        <begin position="7030"/>
        <end position="7044"/>
    </location>
</feature>
<dbReference type="InterPro" id="IPR052235">
    <property type="entry name" value="Nephronectin_domain"/>
</dbReference>
<feature type="compositionally biased region" description="Low complexity" evidence="6">
    <location>
        <begin position="1431"/>
        <end position="1451"/>
    </location>
</feature>
<feature type="domain" description="EGF-like" evidence="9">
    <location>
        <begin position="7447"/>
        <end position="7485"/>
    </location>
</feature>
<feature type="compositionally biased region" description="Polar residues" evidence="6">
    <location>
        <begin position="5295"/>
        <end position="5304"/>
    </location>
</feature>
<feature type="compositionally biased region" description="Polar residues" evidence="6">
    <location>
        <begin position="5753"/>
        <end position="5762"/>
    </location>
</feature>
<feature type="compositionally biased region" description="Polar residues" evidence="6">
    <location>
        <begin position="5975"/>
        <end position="5987"/>
    </location>
</feature>
<feature type="compositionally biased region" description="Low complexity" evidence="6">
    <location>
        <begin position="7066"/>
        <end position="7084"/>
    </location>
</feature>
<feature type="compositionally biased region" description="Polar residues" evidence="6">
    <location>
        <begin position="4449"/>
        <end position="4473"/>
    </location>
</feature>
<feature type="compositionally biased region" description="Low complexity" evidence="6">
    <location>
        <begin position="1185"/>
        <end position="1197"/>
    </location>
</feature>
<feature type="compositionally biased region" description="Polar residues" evidence="6">
    <location>
        <begin position="1629"/>
        <end position="1647"/>
    </location>
</feature>
<feature type="signal peptide" evidence="8">
    <location>
        <begin position="1"/>
        <end position="25"/>
    </location>
</feature>
<feature type="compositionally biased region" description="Basic and acidic residues" evidence="6">
    <location>
        <begin position="5680"/>
        <end position="5695"/>
    </location>
</feature>
<feature type="compositionally biased region" description="Polar residues" evidence="6">
    <location>
        <begin position="1346"/>
        <end position="1373"/>
    </location>
</feature>
<feature type="compositionally biased region" description="Low complexity" evidence="6">
    <location>
        <begin position="3697"/>
        <end position="3713"/>
    </location>
</feature>
<feature type="compositionally biased region" description="Low complexity" evidence="6">
    <location>
        <begin position="4219"/>
        <end position="4235"/>
    </location>
</feature>
<feature type="compositionally biased region" description="Polar residues" evidence="6">
    <location>
        <begin position="5128"/>
        <end position="5137"/>
    </location>
</feature>
<feature type="compositionally biased region" description="Polar residues" evidence="6">
    <location>
        <begin position="850"/>
        <end position="883"/>
    </location>
</feature>
<feature type="compositionally biased region" description="Polar residues" evidence="6">
    <location>
        <begin position="4644"/>
        <end position="4654"/>
    </location>
</feature>
<dbReference type="PROSITE" id="PS01186">
    <property type="entry name" value="EGF_2"/>
    <property type="match status" value="16"/>
</dbReference>
<feature type="region of interest" description="Disordered" evidence="6">
    <location>
        <begin position="757"/>
        <end position="817"/>
    </location>
</feature>
<feature type="compositionally biased region" description="Polar residues" evidence="6">
    <location>
        <begin position="3543"/>
        <end position="3558"/>
    </location>
</feature>
<feature type="compositionally biased region" description="Polar residues" evidence="6">
    <location>
        <begin position="3994"/>
        <end position="4013"/>
    </location>
</feature>
<feature type="compositionally biased region" description="Polar residues" evidence="6">
    <location>
        <begin position="7108"/>
        <end position="7123"/>
    </location>
</feature>
<feature type="compositionally biased region" description="Low complexity" evidence="6">
    <location>
        <begin position="1129"/>
        <end position="1151"/>
    </location>
</feature>
<feature type="region of interest" description="Disordered" evidence="6">
    <location>
        <begin position="3449"/>
        <end position="3671"/>
    </location>
</feature>
<feature type="compositionally biased region" description="Polar residues" evidence="6">
    <location>
        <begin position="893"/>
        <end position="927"/>
    </location>
</feature>
<feature type="compositionally biased region" description="Low complexity" evidence="6">
    <location>
        <begin position="1211"/>
        <end position="1242"/>
    </location>
</feature>
<feature type="compositionally biased region" description="Polar residues" evidence="6">
    <location>
        <begin position="5793"/>
        <end position="5802"/>
    </location>
</feature>
<feature type="compositionally biased region" description="Polar residues" evidence="6">
    <location>
        <begin position="4333"/>
        <end position="4355"/>
    </location>
</feature>
<feature type="compositionally biased region" description="Polar residues" evidence="6">
    <location>
        <begin position="6336"/>
        <end position="6364"/>
    </location>
</feature>
<dbReference type="InterPro" id="IPR000152">
    <property type="entry name" value="EGF-type_Asp/Asn_hydroxyl_site"/>
</dbReference>
<feature type="compositionally biased region" description="Polar residues" evidence="6">
    <location>
        <begin position="5217"/>
        <end position="5226"/>
    </location>
</feature>
<feature type="compositionally biased region" description="Low complexity" evidence="6">
    <location>
        <begin position="4866"/>
        <end position="4875"/>
    </location>
</feature>
<evidence type="ECO:0000256" key="5">
    <source>
        <dbReference type="PROSITE-ProRule" id="PRU00076"/>
    </source>
</evidence>
<feature type="compositionally biased region" description="Polar residues" evidence="6">
    <location>
        <begin position="1077"/>
        <end position="1099"/>
    </location>
</feature>
<feature type="compositionally biased region" description="Low complexity" evidence="6">
    <location>
        <begin position="3144"/>
        <end position="3154"/>
    </location>
</feature>
<feature type="compositionally biased region" description="Polar residues" evidence="6">
    <location>
        <begin position="2590"/>
        <end position="2622"/>
    </location>
</feature>
<dbReference type="InterPro" id="IPR049883">
    <property type="entry name" value="NOTCH1_EGF-like"/>
</dbReference>
<feature type="compositionally biased region" description="Polar residues" evidence="6">
    <location>
        <begin position="5548"/>
        <end position="5557"/>
    </location>
</feature>
<feature type="compositionally biased region" description="Polar residues" evidence="6">
    <location>
        <begin position="5177"/>
        <end position="5186"/>
    </location>
</feature>
<keyword evidence="1 5" id="KW-0245">EGF-like domain</keyword>
<feature type="compositionally biased region" description="Basic and acidic residues" evidence="6">
    <location>
        <begin position="3387"/>
        <end position="3398"/>
    </location>
</feature>
<feature type="compositionally biased region" description="Low complexity" evidence="6">
    <location>
        <begin position="5733"/>
        <end position="5752"/>
    </location>
</feature>
<feature type="compositionally biased region" description="Polar residues" evidence="6">
    <location>
        <begin position="6807"/>
        <end position="6844"/>
    </location>
</feature>
<feature type="compositionally biased region" description="Low complexity" evidence="6">
    <location>
        <begin position="2462"/>
        <end position="2483"/>
    </location>
</feature>
<feature type="region of interest" description="Disordered" evidence="6">
    <location>
        <begin position="2545"/>
        <end position="2575"/>
    </location>
</feature>
<feature type="region of interest" description="Disordered" evidence="6">
    <location>
        <begin position="6912"/>
        <end position="6935"/>
    </location>
</feature>
<feature type="region of interest" description="Disordered" evidence="6">
    <location>
        <begin position="2688"/>
        <end position="2726"/>
    </location>
</feature>
<feature type="compositionally biased region" description="Polar residues" evidence="6">
    <location>
        <begin position="5508"/>
        <end position="5517"/>
    </location>
</feature>
<dbReference type="Gene3D" id="2.10.25.10">
    <property type="entry name" value="Laminin"/>
    <property type="match status" value="12"/>
</dbReference>
<feature type="region of interest" description="Disordered" evidence="6">
    <location>
        <begin position="2589"/>
        <end position="2622"/>
    </location>
</feature>
<dbReference type="InterPro" id="IPR001507">
    <property type="entry name" value="ZP_dom"/>
</dbReference>
<feature type="compositionally biased region" description="Polar residues" evidence="6">
    <location>
        <begin position="3346"/>
        <end position="3359"/>
    </location>
</feature>
<feature type="compositionally biased region" description="Low complexity" evidence="6">
    <location>
        <begin position="3111"/>
        <end position="3126"/>
    </location>
</feature>
<dbReference type="InterPro" id="IPR018097">
    <property type="entry name" value="EGF_Ca-bd_CS"/>
</dbReference>
<feature type="region of interest" description="Disordered" evidence="6">
    <location>
        <begin position="4111"/>
        <end position="4138"/>
    </location>
</feature>
<feature type="region of interest" description="Disordered" evidence="6">
    <location>
        <begin position="2762"/>
        <end position="2785"/>
    </location>
</feature>
<feature type="compositionally biased region" description="Polar residues" evidence="6">
    <location>
        <begin position="5953"/>
        <end position="5968"/>
    </location>
</feature>
<feature type="compositionally biased region" description="Basic and acidic residues" evidence="6">
    <location>
        <begin position="3559"/>
        <end position="3570"/>
    </location>
</feature>
<feature type="compositionally biased region" description="Low complexity" evidence="6">
    <location>
        <begin position="5902"/>
        <end position="5917"/>
    </location>
</feature>
<feature type="compositionally biased region" description="Polar residues" evidence="6">
    <location>
        <begin position="5622"/>
        <end position="5637"/>
    </location>
</feature>
<feature type="compositionally biased region" description="Basic and acidic residues" evidence="6">
    <location>
        <begin position="5091"/>
        <end position="5108"/>
    </location>
</feature>
<feature type="compositionally biased region" description="Basic and acidic residues" evidence="6">
    <location>
        <begin position="5142"/>
        <end position="5157"/>
    </location>
</feature>
<feature type="compositionally biased region" description="Polar residues" evidence="6">
    <location>
        <begin position="5344"/>
        <end position="5354"/>
    </location>
</feature>
<feature type="compositionally biased region" description="Low complexity" evidence="6">
    <location>
        <begin position="5449"/>
        <end position="5467"/>
    </location>
</feature>
<feature type="domain" description="EGF-like" evidence="9">
    <location>
        <begin position="129"/>
        <end position="167"/>
    </location>
</feature>
<feature type="compositionally biased region" description="Basic and acidic residues" evidence="6">
    <location>
        <begin position="6173"/>
        <end position="6196"/>
    </location>
</feature>
<reference evidence="11 12" key="1">
    <citation type="submission" date="2023-08" db="EMBL/GenBank/DDBJ databases">
        <title>A Necator americanus chromosomal reference genome.</title>
        <authorList>
            <person name="Ilik V."/>
            <person name="Petrzelkova K.J."/>
            <person name="Pardy F."/>
            <person name="Fuh T."/>
            <person name="Niatou-Singa F.S."/>
            <person name="Gouil Q."/>
            <person name="Baker L."/>
            <person name="Ritchie M.E."/>
            <person name="Jex A.R."/>
            <person name="Gazzola D."/>
            <person name="Li H."/>
            <person name="Toshio Fujiwara R."/>
            <person name="Zhan B."/>
            <person name="Aroian R.V."/>
            <person name="Pafco B."/>
            <person name="Schwarz E.M."/>
        </authorList>
    </citation>
    <scope>NUCLEOTIDE SEQUENCE [LARGE SCALE GENOMIC DNA]</scope>
    <source>
        <strain evidence="11 12">Aroian</strain>
        <tissue evidence="11">Whole animal</tissue>
    </source>
</reference>
<feature type="compositionally biased region" description="Polar residues" evidence="6">
    <location>
        <begin position="5818"/>
        <end position="5852"/>
    </location>
</feature>
<feature type="compositionally biased region" description="Low complexity" evidence="6">
    <location>
        <begin position="4316"/>
        <end position="4328"/>
    </location>
</feature>
<feature type="domain" description="EGF-like" evidence="9">
    <location>
        <begin position="2144"/>
        <end position="2183"/>
    </location>
</feature>